<gene>
    <name evidence="8" type="ORF">FCL42_09835</name>
</gene>
<dbReference type="RefSeq" id="WP_136863232.1">
    <property type="nucleotide sequence ID" value="NZ_SWCJ01000005.1"/>
</dbReference>
<dbReference type="GO" id="GO:0006935">
    <property type="term" value="P:chemotaxis"/>
    <property type="evidence" value="ECO:0007669"/>
    <property type="project" value="InterPro"/>
</dbReference>
<keyword evidence="5" id="KW-0472">Membrane</keyword>
<evidence type="ECO:0000256" key="2">
    <source>
        <dbReference type="ARBA" id="ARBA00023224"/>
    </source>
</evidence>
<dbReference type="CDD" id="cd06225">
    <property type="entry name" value="HAMP"/>
    <property type="match status" value="1"/>
</dbReference>
<feature type="transmembrane region" description="Helical" evidence="5">
    <location>
        <begin position="12"/>
        <end position="30"/>
    </location>
</feature>
<dbReference type="PANTHER" id="PTHR32089">
    <property type="entry name" value="METHYL-ACCEPTING CHEMOTAXIS PROTEIN MCPB"/>
    <property type="match status" value="1"/>
</dbReference>
<evidence type="ECO:0000313" key="8">
    <source>
        <dbReference type="EMBL" id="TKB55475.1"/>
    </source>
</evidence>
<dbReference type="Proteomes" id="UP000305675">
    <property type="component" value="Unassembled WGS sequence"/>
</dbReference>
<dbReference type="PROSITE" id="PS50111">
    <property type="entry name" value="CHEMOTAXIS_TRANSDUC_2"/>
    <property type="match status" value="1"/>
</dbReference>
<feature type="domain" description="Methyl-accepting transducer" evidence="6">
    <location>
        <begin position="393"/>
        <end position="629"/>
    </location>
</feature>
<sequence>MKGIQSNLRAKIILGVLITLISLSGLTGLIRVNQVASQAAESQQQEVSQVLGQVDSALSNLLNSRVSQLETLFNHPASREAITLITQRGGAQDSNPKLVSFIDYLNQLVEGDTKLFDLFFTTTATWEYFDRTGRYDKVDYVVNERPWWQVFLANNGYYVDDPTRNLDNNILMAIRGPIYHQGKLVGSSGLDMDLDSVNAALSNVHSNLKGVETFIVSDSGTLVSMPLMAERTKESLTMDSVDSAYESLGTQGFSQIWQQLKLGQLQGKVTWRNQAFHVFLSPFQQSKPKVNWHIGILVPQQQLDAPVNQAIRETLTQLILFAVIMGAMVWVTIHRQLRPLKQVQHAMAEIAEGNADLTARLELERSDELGQLANHFNGFIRKIQTLVASSSTMASQFEEDASRAEASTQQALTHIKSQKQQLNSISSATTELQQTSMHVSQNALEVADLASQTRNQVSSGQQAIDMAFNSLATLTQELATTNEVVTNLEKETVNIGEVVDVIQQIAEQTNLLALNAAIEAARAGPQGRGFAVVADEVRKLAFRTQESTGHIQAIVAQLQHAAKRATSEMQTSQRGAGQGRDHTQTVKQVFEEVQQALITFDNHTRDIASAINQQSSATSEISNLIVEIDRLASRTVEQSGTLCKEIQQTEHNAINLLSSLNKFKY</sequence>
<feature type="domain" description="HAMP" evidence="7">
    <location>
        <begin position="334"/>
        <end position="388"/>
    </location>
</feature>
<dbReference type="OrthoDB" id="5800769at2"/>
<comment type="subcellular location">
    <subcellularLocation>
        <location evidence="1">Membrane</location>
    </subcellularLocation>
</comment>
<evidence type="ECO:0000259" key="6">
    <source>
        <dbReference type="PROSITE" id="PS50111"/>
    </source>
</evidence>
<dbReference type="Pfam" id="PF00015">
    <property type="entry name" value="MCPsignal"/>
    <property type="match status" value="1"/>
</dbReference>
<dbReference type="AlphaFoldDB" id="A0A4U1BT70"/>
<proteinExistence type="inferred from homology"/>
<keyword evidence="5" id="KW-1133">Transmembrane helix</keyword>
<dbReference type="SUPFAM" id="SSF58104">
    <property type="entry name" value="Methyl-accepting chemotaxis protein (MCP) signaling domain"/>
    <property type="match status" value="1"/>
</dbReference>
<accession>A0A4U1BT70</accession>
<comment type="similarity">
    <text evidence="3">Belongs to the methyl-accepting chemotaxis (MCP) protein family.</text>
</comment>
<evidence type="ECO:0000256" key="4">
    <source>
        <dbReference type="PROSITE-ProRule" id="PRU00284"/>
    </source>
</evidence>
<evidence type="ECO:0000256" key="1">
    <source>
        <dbReference type="ARBA" id="ARBA00004370"/>
    </source>
</evidence>
<dbReference type="PRINTS" id="PR00260">
    <property type="entry name" value="CHEMTRNSDUCR"/>
</dbReference>
<evidence type="ECO:0000313" key="9">
    <source>
        <dbReference type="Proteomes" id="UP000305675"/>
    </source>
</evidence>
<dbReference type="PANTHER" id="PTHR32089:SF112">
    <property type="entry name" value="LYSOZYME-LIKE PROTEIN-RELATED"/>
    <property type="match status" value="1"/>
</dbReference>
<keyword evidence="5" id="KW-0812">Transmembrane</keyword>
<dbReference type="PROSITE" id="PS50885">
    <property type="entry name" value="HAMP"/>
    <property type="match status" value="1"/>
</dbReference>
<name>A0A4U1BT70_9GAMM</name>
<keyword evidence="9" id="KW-1185">Reference proteome</keyword>
<dbReference type="GO" id="GO:0007165">
    <property type="term" value="P:signal transduction"/>
    <property type="evidence" value="ECO:0007669"/>
    <property type="project" value="UniProtKB-KW"/>
</dbReference>
<dbReference type="Gene3D" id="1.10.287.950">
    <property type="entry name" value="Methyl-accepting chemotaxis protein"/>
    <property type="match status" value="1"/>
</dbReference>
<dbReference type="GO" id="GO:0016020">
    <property type="term" value="C:membrane"/>
    <property type="evidence" value="ECO:0007669"/>
    <property type="project" value="UniProtKB-SubCell"/>
</dbReference>
<dbReference type="InterPro" id="IPR004089">
    <property type="entry name" value="MCPsignal_dom"/>
</dbReference>
<evidence type="ECO:0000256" key="5">
    <source>
        <dbReference type="SAM" id="Phobius"/>
    </source>
</evidence>
<dbReference type="InterPro" id="IPR003660">
    <property type="entry name" value="HAMP_dom"/>
</dbReference>
<comment type="caution">
    <text evidence="8">The sequence shown here is derived from an EMBL/GenBank/DDBJ whole genome shotgun (WGS) entry which is preliminary data.</text>
</comment>
<dbReference type="FunFam" id="1.10.287.950:FF:000001">
    <property type="entry name" value="Methyl-accepting chemotaxis sensory transducer"/>
    <property type="match status" value="1"/>
</dbReference>
<dbReference type="CDD" id="cd11386">
    <property type="entry name" value="MCP_signal"/>
    <property type="match status" value="1"/>
</dbReference>
<dbReference type="EMBL" id="SWCJ01000005">
    <property type="protein sequence ID" value="TKB55475.1"/>
    <property type="molecule type" value="Genomic_DNA"/>
</dbReference>
<dbReference type="Pfam" id="PF00672">
    <property type="entry name" value="HAMP"/>
    <property type="match status" value="1"/>
</dbReference>
<organism evidence="8 9">
    <name type="scientific">Ferrimonas aestuarii</name>
    <dbReference type="NCBI Taxonomy" id="2569539"/>
    <lineage>
        <taxon>Bacteria</taxon>
        <taxon>Pseudomonadati</taxon>
        <taxon>Pseudomonadota</taxon>
        <taxon>Gammaproteobacteria</taxon>
        <taxon>Alteromonadales</taxon>
        <taxon>Ferrimonadaceae</taxon>
        <taxon>Ferrimonas</taxon>
    </lineage>
</organism>
<evidence type="ECO:0000259" key="7">
    <source>
        <dbReference type="PROSITE" id="PS50885"/>
    </source>
</evidence>
<dbReference type="GO" id="GO:0004888">
    <property type="term" value="F:transmembrane signaling receptor activity"/>
    <property type="evidence" value="ECO:0007669"/>
    <property type="project" value="InterPro"/>
</dbReference>
<dbReference type="InterPro" id="IPR004090">
    <property type="entry name" value="Chemotax_Me-accpt_rcpt"/>
</dbReference>
<evidence type="ECO:0000256" key="3">
    <source>
        <dbReference type="ARBA" id="ARBA00029447"/>
    </source>
</evidence>
<protein>
    <submittedName>
        <fullName evidence="8">Methyl-accepting chemotaxis protein</fullName>
    </submittedName>
</protein>
<dbReference type="SMART" id="SM00304">
    <property type="entry name" value="HAMP"/>
    <property type="match status" value="1"/>
</dbReference>
<dbReference type="Gene3D" id="3.30.450.20">
    <property type="entry name" value="PAS domain"/>
    <property type="match status" value="1"/>
</dbReference>
<keyword evidence="2 4" id="KW-0807">Transducer</keyword>
<reference evidence="8 9" key="1">
    <citation type="submission" date="2019-04" db="EMBL/GenBank/DDBJ databases">
        <authorList>
            <person name="Hwang J.C."/>
        </authorList>
    </citation>
    <scope>NUCLEOTIDE SEQUENCE [LARGE SCALE GENOMIC DNA]</scope>
    <source>
        <strain evidence="8 9">IMCC35002</strain>
    </source>
</reference>
<dbReference type="SMART" id="SM00283">
    <property type="entry name" value="MA"/>
    <property type="match status" value="1"/>
</dbReference>